<feature type="compositionally biased region" description="Low complexity" evidence="1">
    <location>
        <begin position="638"/>
        <end position="652"/>
    </location>
</feature>
<feature type="compositionally biased region" description="Low complexity" evidence="1">
    <location>
        <begin position="31"/>
        <end position="56"/>
    </location>
</feature>
<feature type="compositionally biased region" description="Low complexity" evidence="1">
    <location>
        <begin position="440"/>
        <end position="464"/>
    </location>
</feature>
<feature type="region of interest" description="Disordered" evidence="1">
    <location>
        <begin position="1"/>
        <end position="70"/>
    </location>
</feature>
<feature type="region of interest" description="Disordered" evidence="1">
    <location>
        <begin position="124"/>
        <end position="302"/>
    </location>
</feature>
<dbReference type="RefSeq" id="WP_408053563.1">
    <property type="nucleotide sequence ID" value="NZ_AP035884.1"/>
</dbReference>
<evidence type="ECO:0000256" key="1">
    <source>
        <dbReference type="SAM" id="MobiDB-lite"/>
    </source>
</evidence>
<feature type="compositionally biased region" description="Low complexity" evidence="1">
    <location>
        <begin position="195"/>
        <end position="264"/>
    </location>
</feature>
<feature type="compositionally biased region" description="Gly residues" evidence="1">
    <location>
        <begin position="174"/>
        <end position="192"/>
    </location>
</feature>
<feature type="compositionally biased region" description="Low complexity" evidence="1">
    <location>
        <begin position="321"/>
        <end position="347"/>
    </location>
</feature>
<feature type="region of interest" description="Disordered" evidence="1">
    <location>
        <begin position="995"/>
        <end position="1021"/>
    </location>
</feature>
<gene>
    <name evidence="2" type="ORF">SCMC78_18670</name>
</gene>
<reference evidence="2" key="1">
    <citation type="submission" date="2024-07" db="EMBL/GenBank/DDBJ databases">
        <title>Complete genome sequences of cellulolytic bacteria, Kitasatospora sp. CMC57 and Streptomyces sp. CMC78, isolated from Japanese agricultural soil.</title>
        <authorList>
            <person name="Hashimoto T."/>
            <person name="Ito M."/>
            <person name="Iwamoto M."/>
            <person name="Fukahori D."/>
            <person name="Shoda T."/>
            <person name="Sakoda M."/>
            <person name="Morohoshi T."/>
            <person name="Mitsuboshi M."/>
            <person name="Nishizawa T."/>
        </authorList>
    </citation>
    <scope>NUCLEOTIDE SEQUENCE</scope>
    <source>
        <strain evidence="2">CMC78</strain>
    </source>
</reference>
<feature type="compositionally biased region" description="Low complexity" evidence="1">
    <location>
        <begin position="851"/>
        <end position="900"/>
    </location>
</feature>
<evidence type="ECO:0008006" key="3">
    <source>
        <dbReference type="Google" id="ProtNLM"/>
    </source>
</evidence>
<dbReference type="KEGG" id="stcm:SCMC78_18670"/>
<feature type="compositionally biased region" description="Basic and acidic residues" evidence="1">
    <location>
        <begin position="1039"/>
        <end position="1058"/>
    </location>
</feature>
<feature type="compositionally biased region" description="Low complexity" evidence="1">
    <location>
        <begin position="712"/>
        <end position="731"/>
    </location>
</feature>
<proteinExistence type="predicted"/>
<feature type="region of interest" description="Disordered" evidence="1">
    <location>
        <begin position="1035"/>
        <end position="1058"/>
    </location>
</feature>
<feature type="compositionally biased region" description="Low complexity" evidence="1">
    <location>
        <begin position="407"/>
        <end position="420"/>
    </location>
</feature>
<accession>A0AB33KKG9</accession>
<feature type="compositionally biased region" description="Low complexity" evidence="1">
    <location>
        <begin position="908"/>
        <end position="944"/>
    </location>
</feature>
<sequence>MGLGDWLRRTDRRRSGAPVRENGEGTGRDAGGTAVPASATAPASGAASVSPAPASGEGDGGGWDGGWRRVAPPSVTVARSSIGVSDGLRFRSRLASWQNPALGGELGHSVLPSAPVGLIHGVARPGSARTASPGGPLLLRAVRPQEADEPAEPTPNLPSASVNRAAGRDSRAGGRTGSGTGSASGTGAGKPGPGAPSVQRSAGAAPSAARGPSSGSADRSGASGSSKSSGPPGDSGASGASGPSRSSGPSGSSGSGPSSRTARASDPHTATGRAHGDGPDSGYRARPAAVRPQRIAPPLIVARRPAMPLRRIAGLPPAAPVTPVTPSGPAAPAAPSSGPASAAAPAAVQRAVSERRSGPDRTAPEPPSPDRASGPPAAEVVRPALGKPLRALPDGARPAGDGGTAGVGVVPSAPASTPPAADMPVLQRQAADPPSPPATPHATPRVPAPGSAQAQAKASARQQPSPTPDSRPRTSSSDSRPRTSQSSQQPQSSRSAQPSRSARTSGPSTPSESAPSVQRAPAPGGATPTTSSPASRPDASGGSRARVRGGIGTPLPSLPPTARLGGDAPLLGDRTSPGTGTRPDPLRAPGHGPATTPGSGPVVPAHASAPQGPPAAMPVRSASATPGAPAVPAPPSPGTAAVQRAAAPGPARTSSDASPSPVRIRPVARDRATPRGSGGTAPSLPPTVQRSRALLTERRLTVNTGSAEGFSAPPTAAAAGGGTARPVVAATWRRDVPQPGPADARTGNLPSARQPTPSGAVPSDPVQRSATTNPVHRGGGRPVTPGHAPHPAADATTGSAAPTPPGGVLQRLVRRSGRATNSSPASPSAPQPGPAHRTAPAAPVVQRTATSPSAPSAPSAPAAPLPYARSARPGTPSAPSTPSGASASATAAGPRRVPVVRPHPPGAARPGADAVPVQRLAMPVVPDGAGPPVAGPAPVDGAVPAAPPGLSVRVPPRTPAQTAGAGRPESGAQAVQRAAANAGITGVPVQAAPVKPAVQRAGPAAGAEDGSDASPANRLSGTEIEELARRLLDPVSRLIRADLRRGRERSGRLHDGRR</sequence>
<evidence type="ECO:0000313" key="2">
    <source>
        <dbReference type="EMBL" id="BFP52060.1"/>
    </source>
</evidence>
<feature type="region of interest" description="Disordered" evidence="1">
    <location>
        <begin position="314"/>
        <end position="979"/>
    </location>
</feature>
<organism evidence="2">
    <name type="scientific">Streptomyces sp. CMC78</name>
    <dbReference type="NCBI Taxonomy" id="3231512"/>
    <lineage>
        <taxon>Bacteria</taxon>
        <taxon>Bacillati</taxon>
        <taxon>Actinomycetota</taxon>
        <taxon>Actinomycetes</taxon>
        <taxon>Kitasatosporales</taxon>
        <taxon>Streptomycetaceae</taxon>
        <taxon>Streptomyces</taxon>
    </lineage>
</organism>
<dbReference type="EMBL" id="AP035884">
    <property type="protein sequence ID" value="BFP52060.1"/>
    <property type="molecule type" value="Genomic_DNA"/>
</dbReference>
<feature type="compositionally biased region" description="Polar residues" evidence="1">
    <location>
        <begin position="748"/>
        <end position="757"/>
    </location>
</feature>
<name>A0AB33KKG9_9ACTN</name>
<protein>
    <recommendedName>
        <fullName evidence="3">Syndecan 1</fullName>
    </recommendedName>
</protein>
<feature type="compositionally biased region" description="Basic and acidic residues" evidence="1">
    <location>
        <begin position="352"/>
        <end position="363"/>
    </location>
</feature>
<feature type="compositionally biased region" description="Polar residues" evidence="1">
    <location>
        <begin position="506"/>
        <end position="516"/>
    </location>
</feature>
<feature type="compositionally biased region" description="Low complexity" evidence="1">
    <location>
        <begin position="473"/>
        <end position="505"/>
    </location>
</feature>
<dbReference type="AlphaFoldDB" id="A0AB33KKG9"/>